<evidence type="ECO:0000259" key="3">
    <source>
        <dbReference type="Pfam" id="PF20684"/>
    </source>
</evidence>
<keyword evidence="2" id="KW-0812">Transmembrane</keyword>
<protein>
    <recommendedName>
        <fullName evidence="3">Rhodopsin domain-containing protein</fullName>
    </recommendedName>
</protein>
<dbReference type="HOGENOM" id="CLU_036632_1_0_1"/>
<feature type="transmembrane region" description="Helical" evidence="2">
    <location>
        <begin position="98"/>
        <end position="122"/>
    </location>
</feature>
<sequence length="379" mass="40768">MDMDATNITALPALKAVTATDQGGILAIAASMALVFAILSLLIRAYVRIECDAAFASDDLLSCLSMTSVVFLAIARGFGRISSDLTVKATSDWQRDIYVADILFLVGMWLTKCSIALLLMRLSRDPGHTFMSRALIVGSTCYFVISVFVVAIRCDVSEPWSPDGAKNCDSSTFARWSAVTALDVATEAALFLGSLQLVHGLQLPWSKKSVVVFAYGLRLPLIALAALRLQYLHKGIYSNDQSLHGILASVFTQIELGYAVAAATMPCLKPFMSALNTQYGGGPACIVVNHSIVTAQRSRDYSGNGSAVTPLSMSRKSTESETRFFENKAIAGVDVSMHPLPQMPGTAGRHNREEEENDRSGSLLSSTSAHRVHAFGESV</sequence>
<dbReference type="InParanoid" id="F0XCE6"/>
<feature type="transmembrane region" description="Helical" evidence="2">
    <location>
        <begin position="243"/>
        <end position="263"/>
    </location>
</feature>
<feature type="transmembrane region" description="Helical" evidence="2">
    <location>
        <begin position="134"/>
        <end position="153"/>
    </location>
</feature>
<dbReference type="OrthoDB" id="3918601at2759"/>
<dbReference type="PANTHER" id="PTHR39614:SF2">
    <property type="entry name" value="INTEGRAL MEMBRANE PROTEIN"/>
    <property type="match status" value="1"/>
</dbReference>
<proteinExistence type="predicted"/>
<evidence type="ECO:0000313" key="4">
    <source>
        <dbReference type="EMBL" id="EFX04142.1"/>
    </source>
</evidence>
<dbReference type="Pfam" id="PF20684">
    <property type="entry name" value="Fung_rhodopsin"/>
    <property type="match status" value="1"/>
</dbReference>
<dbReference type="EMBL" id="GL629765">
    <property type="protein sequence ID" value="EFX04142.1"/>
    <property type="molecule type" value="Genomic_DNA"/>
</dbReference>
<evidence type="ECO:0000256" key="2">
    <source>
        <dbReference type="SAM" id="Phobius"/>
    </source>
</evidence>
<evidence type="ECO:0000313" key="5">
    <source>
        <dbReference type="Proteomes" id="UP000007796"/>
    </source>
</evidence>
<gene>
    <name evidence="4" type="ORF">CMQ_1070</name>
</gene>
<dbReference type="eggNOG" id="ENOG502SPVV">
    <property type="taxonomic scope" value="Eukaryota"/>
</dbReference>
<feature type="transmembrane region" description="Helical" evidence="2">
    <location>
        <begin position="59"/>
        <end position="78"/>
    </location>
</feature>
<dbReference type="STRING" id="655863.F0XCE6"/>
<dbReference type="InterPro" id="IPR049326">
    <property type="entry name" value="Rhodopsin_dom_fungi"/>
</dbReference>
<dbReference type="Proteomes" id="UP000007796">
    <property type="component" value="Unassembled WGS sequence"/>
</dbReference>
<dbReference type="PANTHER" id="PTHR39614">
    <property type="entry name" value="INTEGRAL MEMBRANE PROTEIN"/>
    <property type="match status" value="1"/>
</dbReference>
<organism evidence="5">
    <name type="scientific">Grosmannia clavigera (strain kw1407 / UAMH 11150)</name>
    <name type="common">Blue stain fungus</name>
    <name type="synonym">Graphiocladiella clavigera</name>
    <dbReference type="NCBI Taxonomy" id="655863"/>
    <lineage>
        <taxon>Eukaryota</taxon>
        <taxon>Fungi</taxon>
        <taxon>Dikarya</taxon>
        <taxon>Ascomycota</taxon>
        <taxon>Pezizomycotina</taxon>
        <taxon>Sordariomycetes</taxon>
        <taxon>Sordariomycetidae</taxon>
        <taxon>Ophiostomatales</taxon>
        <taxon>Ophiostomataceae</taxon>
        <taxon>Leptographium</taxon>
    </lineage>
</organism>
<dbReference type="AlphaFoldDB" id="F0XCE6"/>
<keyword evidence="5" id="KW-1185">Reference proteome</keyword>
<feature type="transmembrane region" description="Helical" evidence="2">
    <location>
        <begin position="210"/>
        <end position="231"/>
    </location>
</feature>
<feature type="domain" description="Rhodopsin" evidence="3">
    <location>
        <begin position="43"/>
        <end position="273"/>
    </location>
</feature>
<keyword evidence="2" id="KW-0472">Membrane</keyword>
<keyword evidence="2" id="KW-1133">Transmembrane helix</keyword>
<feature type="transmembrane region" description="Helical" evidence="2">
    <location>
        <begin position="24"/>
        <end position="47"/>
    </location>
</feature>
<dbReference type="GeneID" id="25973908"/>
<accession>F0XCE6</accession>
<dbReference type="RefSeq" id="XP_014173624.1">
    <property type="nucleotide sequence ID" value="XM_014318149.1"/>
</dbReference>
<reference evidence="4 5" key="1">
    <citation type="journal article" date="2011" name="Proc. Natl. Acad. Sci. U.S.A.">
        <title>Genome and transcriptome analyses of the mountain pine beetle-fungal symbiont Grosmannia clavigera, a lodgepole pine pathogen.</title>
        <authorList>
            <person name="DiGuistini S."/>
            <person name="Wang Y."/>
            <person name="Liao N.Y."/>
            <person name="Taylor G."/>
            <person name="Tanguay P."/>
            <person name="Feau N."/>
            <person name="Henrissat B."/>
            <person name="Chan S.K."/>
            <person name="Hesse-Orce U."/>
            <person name="Alamouti S.M."/>
            <person name="Tsui C.K.M."/>
            <person name="Docking R.T."/>
            <person name="Levasseur A."/>
            <person name="Haridas S."/>
            <person name="Robertson G."/>
            <person name="Birol I."/>
            <person name="Holt R.A."/>
            <person name="Marra M.A."/>
            <person name="Hamelin R.C."/>
            <person name="Hirst M."/>
            <person name="Jones S.J.M."/>
            <person name="Bohlmann J."/>
            <person name="Breuil C."/>
        </authorList>
    </citation>
    <scope>NUCLEOTIDE SEQUENCE [LARGE SCALE GENOMIC DNA]</scope>
    <source>
        <strain evidence="5">kw1407 / UAMH 11150</strain>
    </source>
</reference>
<feature type="compositionally biased region" description="Polar residues" evidence="1">
    <location>
        <begin position="360"/>
        <end position="369"/>
    </location>
</feature>
<evidence type="ECO:0000256" key="1">
    <source>
        <dbReference type="SAM" id="MobiDB-lite"/>
    </source>
</evidence>
<name>F0XCE6_GROCL</name>
<feature type="region of interest" description="Disordered" evidence="1">
    <location>
        <begin position="336"/>
        <end position="379"/>
    </location>
</feature>